<protein>
    <submittedName>
        <fullName evidence="3">Ribosomal protein S18</fullName>
    </submittedName>
</protein>
<keyword evidence="1 3" id="KW-0689">Ribosomal protein</keyword>
<dbReference type="GO" id="GO:0005840">
    <property type="term" value="C:ribosome"/>
    <property type="evidence" value="ECO:0007669"/>
    <property type="project" value="UniProtKB-KW"/>
</dbReference>
<reference evidence="3" key="1">
    <citation type="journal article" date="2011" name="PLoS ONE">
        <title>Genome evolution of a tertiary dinoflagellate plastid.</title>
        <authorList>
            <person name="Gabrielsen T.M."/>
            <person name="Minge M.A."/>
            <person name="Espelund M."/>
            <person name="Tooming-Klunderud A."/>
            <person name="Patil V."/>
            <person name="Nederbragt A.J."/>
            <person name="Otis C."/>
            <person name="Turmel M."/>
            <person name="Shalchian-Tabrizi K."/>
            <person name="Lemieux C."/>
            <person name="Jakobsen K.S."/>
        </authorList>
    </citation>
    <scope>NUCLEOTIDE SEQUENCE</scope>
</reference>
<dbReference type="InterPro" id="IPR036870">
    <property type="entry name" value="Ribosomal_bS18_sf"/>
</dbReference>
<dbReference type="AlphaFoldDB" id="G1E759"/>
<dbReference type="SUPFAM" id="SSF46911">
    <property type="entry name" value="Ribosomal protein S18"/>
    <property type="match status" value="1"/>
</dbReference>
<gene>
    <name evidence="3" type="primary">rps18</name>
</gene>
<keyword evidence="3" id="KW-0934">Plastid</keyword>
<dbReference type="PRINTS" id="PR00974">
    <property type="entry name" value="RIBOSOMALS18"/>
</dbReference>
<organism evidence="3">
    <name type="scientific">Karlodinium veneficum</name>
    <name type="common">Dinoflagellate</name>
    <name type="synonym">Karlodinium micrum</name>
    <dbReference type="NCBI Taxonomy" id="407301"/>
    <lineage>
        <taxon>Eukaryota</taxon>
        <taxon>Sar</taxon>
        <taxon>Alveolata</taxon>
        <taxon>Dinophyceae</taxon>
        <taxon>Gymnodiniales</taxon>
        <taxon>Kareniaceae</taxon>
        <taxon>Karlodinium</taxon>
    </lineage>
</organism>
<proteinExistence type="predicted"/>
<dbReference type="EMBL" id="JN039300">
    <property type="protein sequence ID" value="AEJ72948.1"/>
    <property type="molecule type" value="Genomic_DNA"/>
</dbReference>
<dbReference type="Gene3D" id="4.10.640.10">
    <property type="entry name" value="Ribosomal protein S18"/>
    <property type="match status" value="1"/>
</dbReference>
<dbReference type="GO" id="GO:0003735">
    <property type="term" value="F:structural constituent of ribosome"/>
    <property type="evidence" value="ECO:0007669"/>
    <property type="project" value="InterPro"/>
</dbReference>
<dbReference type="GO" id="GO:0006412">
    <property type="term" value="P:translation"/>
    <property type="evidence" value="ECO:0007669"/>
    <property type="project" value="InterPro"/>
</dbReference>
<evidence type="ECO:0000256" key="2">
    <source>
        <dbReference type="ARBA" id="ARBA00023274"/>
    </source>
</evidence>
<keyword evidence="3" id="KW-0150">Chloroplast</keyword>
<dbReference type="Pfam" id="PF01084">
    <property type="entry name" value="Ribosomal_S18"/>
    <property type="match status" value="1"/>
</dbReference>
<geneLocation type="chloroplast" evidence="3"/>
<evidence type="ECO:0000256" key="1">
    <source>
        <dbReference type="ARBA" id="ARBA00022980"/>
    </source>
</evidence>
<accession>G1E759</accession>
<name>G1E759_KARVE</name>
<sequence>MRFLKKKSKYMVKKFNYKAFLFKKQRKMAFIVRDKVDWRSMGSQLANDRFLLQYYTDPRGKIVSRRLTRLGDRQQRTLAKLIKRARLAGVVPFNRADSGVRYDPKFIKLKKNTKKNNEKQK</sequence>
<dbReference type="InterPro" id="IPR001648">
    <property type="entry name" value="Ribosomal_bS18"/>
</dbReference>
<keyword evidence="2" id="KW-0687">Ribonucleoprotein</keyword>
<dbReference type="GO" id="GO:1990904">
    <property type="term" value="C:ribonucleoprotein complex"/>
    <property type="evidence" value="ECO:0007669"/>
    <property type="project" value="UniProtKB-KW"/>
</dbReference>
<evidence type="ECO:0000313" key="3">
    <source>
        <dbReference type="EMBL" id="AEJ72948.1"/>
    </source>
</evidence>